<name>A0AAV8S7V6_9ROSI</name>
<dbReference type="InterPro" id="IPR001514">
    <property type="entry name" value="DNA-dir_RNA_pol_30-40kDasu_CS"/>
</dbReference>
<dbReference type="InterPro" id="IPR036643">
    <property type="entry name" value="RNApol_insert_sf"/>
</dbReference>
<dbReference type="Proteomes" id="UP001159364">
    <property type="component" value="Linkage Group LG12"/>
</dbReference>
<evidence type="ECO:0000313" key="9">
    <source>
        <dbReference type="EMBL" id="KAJ8748240.1"/>
    </source>
</evidence>
<reference evidence="9 10" key="1">
    <citation type="submission" date="2021-09" db="EMBL/GenBank/DDBJ databases">
        <title>Genomic insights and catalytic innovation underlie evolution of tropane alkaloids biosynthesis.</title>
        <authorList>
            <person name="Wang Y.-J."/>
            <person name="Tian T."/>
            <person name="Huang J.-P."/>
            <person name="Huang S.-X."/>
        </authorList>
    </citation>
    <scope>NUCLEOTIDE SEQUENCE [LARGE SCALE GENOMIC DNA]</scope>
    <source>
        <strain evidence="9">KIB-2018</strain>
        <tissue evidence="9">Leaf</tissue>
    </source>
</reference>
<gene>
    <name evidence="9" type="ORF">K2173_000648</name>
</gene>
<dbReference type="InterPro" id="IPR050518">
    <property type="entry name" value="Rpo3/RPB3_RNA_Pol_subunit"/>
</dbReference>
<dbReference type="InterPro" id="IPR011263">
    <property type="entry name" value="DNA-dir_RNA_pol_RpoA/D/Rpb3"/>
</dbReference>
<dbReference type="EMBL" id="JAIWQS010000012">
    <property type="protein sequence ID" value="KAJ8748240.1"/>
    <property type="molecule type" value="Genomic_DNA"/>
</dbReference>
<dbReference type="AlphaFoldDB" id="A0AAV8S7V6"/>
<keyword evidence="10" id="KW-1185">Reference proteome</keyword>
<evidence type="ECO:0000256" key="3">
    <source>
        <dbReference type="ARBA" id="ARBA00022478"/>
    </source>
</evidence>
<proteinExistence type="inferred from homology"/>
<dbReference type="PANTHER" id="PTHR11800">
    <property type="entry name" value="DNA-DIRECTED RNA POLYMERASE"/>
    <property type="match status" value="1"/>
</dbReference>
<dbReference type="HAMAP" id="MF_00320">
    <property type="entry name" value="RNApol_arch_Rpo3"/>
    <property type="match status" value="1"/>
</dbReference>
<dbReference type="SUPFAM" id="SSF56553">
    <property type="entry name" value="Insert subdomain of RNA polymerase alpha subunit"/>
    <property type="match status" value="1"/>
</dbReference>
<dbReference type="SUPFAM" id="SSF55257">
    <property type="entry name" value="RBP11-like subunits of RNA polymerase"/>
    <property type="match status" value="1"/>
</dbReference>
<dbReference type="GO" id="GO:0005736">
    <property type="term" value="C:RNA polymerase I complex"/>
    <property type="evidence" value="ECO:0007669"/>
    <property type="project" value="TreeGrafter"/>
</dbReference>
<dbReference type="InterPro" id="IPR036603">
    <property type="entry name" value="RBP11-like"/>
</dbReference>
<dbReference type="PANTHER" id="PTHR11800:SF13">
    <property type="entry name" value="DNA-DIRECTED RNA POLYMERASES I AND III SUBUNIT RPAC1"/>
    <property type="match status" value="1"/>
</dbReference>
<dbReference type="GO" id="GO:0046983">
    <property type="term" value="F:protein dimerization activity"/>
    <property type="evidence" value="ECO:0007669"/>
    <property type="project" value="InterPro"/>
</dbReference>
<evidence type="ECO:0000313" key="10">
    <source>
        <dbReference type="Proteomes" id="UP001159364"/>
    </source>
</evidence>
<evidence type="ECO:0000256" key="7">
    <source>
        <dbReference type="SAM" id="MobiDB-lite"/>
    </source>
</evidence>
<evidence type="ECO:0000256" key="4">
    <source>
        <dbReference type="ARBA" id="ARBA00023163"/>
    </source>
</evidence>
<feature type="compositionally biased region" description="Polar residues" evidence="7">
    <location>
        <begin position="203"/>
        <end position="223"/>
    </location>
</feature>
<dbReference type="SMART" id="SM00662">
    <property type="entry name" value="RPOLD"/>
    <property type="match status" value="1"/>
</dbReference>
<dbReference type="InterPro" id="IPR011262">
    <property type="entry name" value="DNA-dir_RNA_pol_insert"/>
</dbReference>
<organism evidence="9 10">
    <name type="scientific">Erythroxylum novogranatense</name>
    <dbReference type="NCBI Taxonomy" id="1862640"/>
    <lineage>
        <taxon>Eukaryota</taxon>
        <taxon>Viridiplantae</taxon>
        <taxon>Streptophyta</taxon>
        <taxon>Embryophyta</taxon>
        <taxon>Tracheophyta</taxon>
        <taxon>Spermatophyta</taxon>
        <taxon>Magnoliopsida</taxon>
        <taxon>eudicotyledons</taxon>
        <taxon>Gunneridae</taxon>
        <taxon>Pentapetalae</taxon>
        <taxon>rosids</taxon>
        <taxon>fabids</taxon>
        <taxon>Malpighiales</taxon>
        <taxon>Erythroxylaceae</taxon>
        <taxon>Erythroxylum</taxon>
    </lineage>
</organism>
<dbReference type="Gene3D" id="3.30.1360.10">
    <property type="entry name" value="RNA polymerase, RBP11-like subunit"/>
    <property type="match status" value="1"/>
</dbReference>
<evidence type="ECO:0000256" key="2">
    <source>
        <dbReference type="ARBA" id="ARBA00022083"/>
    </source>
</evidence>
<dbReference type="GO" id="GO:0003677">
    <property type="term" value="F:DNA binding"/>
    <property type="evidence" value="ECO:0007669"/>
    <property type="project" value="InterPro"/>
</dbReference>
<evidence type="ECO:0000256" key="6">
    <source>
        <dbReference type="ARBA" id="ARBA00025804"/>
    </source>
</evidence>
<comment type="similarity">
    <text evidence="6">Belongs to the archaeal Rpo3/eukaryotic RPB3 RNA polymerase subunit family.</text>
</comment>
<feature type="domain" description="DNA-directed RNA polymerase RpoA/D/Rpb3-type" evidence="8">
    <location>
        <begin position="85"/>
        <end position="375"/>
    </location>
</feature>
<dbReference type="CDD" id="cd07032">
    <property type="entry name" value="RNAP_I_II_AC40"/>
    <property type="match status" value="1"/>
</dbReference>
<sequence>MTNKGSNKEEKKFSIWDLPDVPMGEVPPHLQLQRTRVICNPDAPIHTDNISYSGAYASVGVDNSVQPDKFRHNFKVEVVRLNKDDIEFEMVGIDAAIANAFRRILISELPTMAIEKVLVANNTSIVQDEVLAHRLGLIPIKADPRLFEYLSANDTPNEKNTIVFKLHVRCEQGKPRLKVYSKDLTWLPNGSELIKESEKQESKPSTYTSFSCSQASQPEFSNSPICPTDDEIIIAKLGPGQEIELEAHAVKGVGKTHAKWSPVATAWYRMFPEVVLLEDIEDEMAEELKAKCPVGVFDIEDVGKDKRRAKVARSRACTLCRECIRGEGWDKRVALRRVRDHFIFTIESTGALRPEELFTEAVKILEDKCERVITELS</sequence>
<protein>
    <recommendedName>
        <fullName evidence="2">DNA-directed RNA polymerases I and III subunit RPAC1</fullName>
    </recommendedName>
</protein>
<dbReference type="PROSITE" id="PS00446">
    <property type="entry name" value="RNA_POL_D_30KD"/>
    <property type="match status" value="1"/>
</dbReference>
<dbReference type="GO" id="GO:0005666">
    <property type="term" value="C:RNA polymerase III complex"/>
    <property type="evidence" value="ECO:0007669"/>
    <property type="project" value="TreeGrafter"/>
</dbReference>
<accession>A0AAV8S7V6</accession>
<dbReference type="GO" id="GO:0003899">
    <property type="term" value="F:DNA-directed RNA polymerase activity"/>
    <property type="evidence" value="ECO:0007669"/>
    <property type="project" value="InterPro"/>
</dbReference>
<evidence type="ECO:0000256" key="5">
    <source>
        <dbReference type="ARBA" id="ARBA00023242"/>
    </source>
</evidence>
<keyword evidence="3" id="KW-0240">DNA-directed RNA polymerase</keyword>
<dbReference type="InterPro" id="IPR033901">
    <property type="entry name" value="RNAPI/III_AC40"/>
</dbReference>
<dbReference type="InterPro" id="IPR022842">
    <property type="entry name" value="RNAP_Rpo3/Rpb3/RPAC1"/>
</dbReference>
<comment type="caution">
    <text evidence="9">The sequence shown here is derived from an EMBL/GenBank/DDBJ whole genome shotgun (WGS) entry which is preliminary data.</text>
</comment>
<keyword evidence="4" id="KW-0804">Transcription</keyword>
<keyword evidence="5" id="KW-0539">Nucleus</keyword>
<dbReference type="FunFam" id="2.170.120.12:FF:000004">
    <property type="entry name" value="RNA polymerase I subunit 43"/>
    <property type="match status" value="1"/>
</dbReference>
<comment type="subcellular location">
    <subcellularLocation>
        <location evidence="1">Nucleus</location>
    </subcellularLocation>
</comment>
<dbReference type="Pfam" id="PF01000">
    <property type="entry name" value="RNA_pol_A_bac"/>
    <property type="match status" value="1"/>
</dbReference>
<dbReference type="Pfam" id="PF01193">
    <property type="entry name" value="RNA_pol_L"/>
    <property type="match status" value="1"/>
</dbReference>
<evidence type="ECO:0000259" key="8">
    <source>
        <dbReference type="SMART" id="SM00662"/>
    </source>
</evidence>
<evidence type="ECO:0000256" key="1">
    <source>
        <dbReference type="ARBA" id="ARBA00004123"/>
    </source>
</evidence>
<dbReference type="GO" id="GO:0006351">
    <property type="term" value="P:DNA-templated transcription"/>
    <property type="evidence" value="ECO:0007669"/>
    <property type="project" value="InterPro"/>
</dbReference>
<feature type="region of interest" description="Disordered" evidence="7">
    <location>
        <begin position="195"/>
        <end position="223"/>
    </location>
</feature>
<dbReference type="Gene3D" id="2.170.120.12">
    <property type="entry name" value="DNA-directed RNA polymerase, insert domain"/>
    <property type="match status" value="1"/>
</dbReference>